<name>A0ABW5XE06_9MICO</name>
<sequence length="128" mass="14445">MANVSPENVAAFQSTEDLLSAHKLLRLELSSIAHWRRLLRARIDLCTANVVAPLALGGQLSEYFDASDFERTEDIADLPATILNGLDFFRAGTLPELQQCDVALRRYERSVRAKFMELSDELAQRHSR</sequence>
<dbReference type="RefSeq" id="WP_377465592.1">
    <property type="nucleotide sequence ID" value="NZ_JBHUOP010000002.1"/>
</dbReference>
<evidence type="ECO:0000313" key="2">
    <source>
        <dbReference type="Proteomes" id="UP001597391"/>
    </source>
</evidence>
<organism evidence="1 2">
    <name type="scientific">Populibacterium corticicola</name>
    <dbReference type="NCBI Taxonomy" id="1812826"/>
    <lineage>
        <taxon>Bacteria</taxon>
        <taxon>Bacillati</taxon>
        <taxon>Actinomycetota</taxon>
        <taxon>Actinomycetes</taxon>
        <taxon>Micrococcales</taxon>
        <taxon>Jonesiaceae</taxon>
        <taxon>Populibacterium</taxon>
    </lineage>
</organism>
<gene>
    <name evidence="1" type="ORF">ACFSYH_05255</name>
</gene>
<dbReference type="Proteomes" id="UP001597391">
    <property type="component" value="Unassembled WGS sequence"/>
</dbReference>
<dbReference type="EMBL" id="JBHUOP010000002">
    <property type="protein sequence ID" value="MFD2839978.1"/>
    <property type="molecule type" value="Genomic_DNA"/>
</dbReference>
<evidence type="ECO:0000313" key="1">
    <source>
        <dbReference type="EMBL" id="MFD2839978.1"/>
    </source>
</evidence>
<accession>A0ABW5XE06</accession>
<protein>
    <submittedName>
        <fullName evidence="1">Uncharacterized protein</fullName>
    </submittedName>
</protein>
<keyword evidence="2" id="KW-1185">Reference proteome</keyword>
<comment type="caution">
    <text evidence="1">The sequence shown here is derived from an EMBL/GenBank/DDBJ whole genome shotgun (WGS) entry which is preliminary data.</text>
</comment>
<proteinExistence type="predicted"/>
<reference evidence="2" key="1">
    <citation type="journal article" date="2019" name="Int. J. Syst. Evol. Microbiol.">
        <title>The Global Catalogue of Microorganisms (GCM) 10K type strain sequencing project: providing services to taxonomists for standard genome sequencing and annotation.</title>
        <authorList>
            <consortium name="The Broad Institute Genomics Platform"/>
            <consortium name="The Broad Institute Genome Sequencing Center for Infectious Disease"/>
            <person name="Wu L."/>
            <person name="Ma J."/>
        </authorList>
    </citation>
    <scope>NUCLEOTIDE SEQUENCE [LARGE SCALE GENOMIC DNA]</scope>
    <source>
        <strain evidence="2">KCTC 33576</strain>
    </source>
</reference>